<organism evidence="9 10">
    <name type="scientific">Tetraparma gracilis</name>
    <dbReference type="NCBI Taxonomy" id="2962635"/>
    <lineage>
        <taxon>Eukaryota</taxon>
        <taxon>Sar</taxon>
        <taxon>Stramenopiles</taxon>
        <taxon>Ochrophyta</taxon>
        <taxon>Bolidophyceae</taxon>
        <taxon>Parmales</taxon>
        <taxon>Triparmaceae</taxon>
        <taxon>Tetraparma</taxon>
    </lineage>
</organism>
<evidence type="ECO:0000256" key="4">
    <source>
        <dbReference type="ARBA" id="ARBA00022989"/>
    </source>
</evidence>
<evidence type="ECO:0000256" key="2">
    <source>
        <dbReference type="ARBA" id="ARBA00022475"/>
    </source>
</evidence>
<evidence type="ECO:0000313" key="10">
    <source>
        <dbReference type="Proteomes" id="UP001165060"/>
    </source>
</evidence>
<name>A0ABQ6NAP6_9STRA</name>
<keyword evidence="5 7" id="KW-0472">Membrane</keyword>
<comment type="caution">
    <text evidence="9">The sequence shown here is derived from an EMBL/GenBank/DDBJ whole genome shotgun (WGS) entry which is preliminary data.</text>
</comment>
<evidence type="ECO:0000256" key="3">
    <source>
        <dbReference type="ARBA" id="ARBA00022692"/>
    </source>
</evidence>
<feature type="transmembrane region" description="Helical" evidence="7">
    <location>
        <begin position="62"/>
        <end position="81"/>
    </location>
</feature>
<feature type="domain" description="Glycine transporter" evidence="8">
    <location>
        <begin position="119"/>
        <end position="192"/>
    </location>
</feature>
<keyword evidence="10" id="KW-1185">Reference proteome</keyword>
<feature type="domain" description="Glycine transporter" evidence="8">
    <location>
        <begin position="4"/>
        <end position="73"/>
    </location>
</feature>
<feature type="region of interest" description="Disordered" evidence="6">
    <location>
        <begin position="87"/>
        <end position="106"/>
    </location>
</feature>
<accession>A0ABQ6NAP6</accession>
<evidence type="ECO:0000256" key="5">
    <source>
        <dbReference type="ARBA" id="ARBA00023136"/>
    </source>
</evidence>
<reference evidence="9 10" key="1">
    <citation type="journal article" date="2023" name="Commun. Biol.">
        <title>Genome analysis of Parmales, the sister group of diatoms, reveals the evolutionary specialization of diatoms from phago-mixotrophs to photoautotrophs.</title>
        <authorList>
            <person name="Ban H."/>
            <person name="Sato S."/>
            <person name="Yoshikawa S."/>
            <person name="Yamada K."/>
            <person name="Nakamura Y."/>
            <person name="Ichinomiya M."/>
            <person name="Sato N."/>
            <person name="Blanc-Mathieu R."/>
            <person name="Endo H."/>
            <person name="Kuwata A."/>
            <person name="Ogata H."/>
        </authorList>
    </citation>
    <scope>NUCLEOTIDE SEQUENCE [LARGE SCALE GENOMIC DNA]</scope>
</reference>
<keyword evidence="4 7" id="KW-1133">Transmembrane helix</keyword>
<evidence type="ECO:0000256" key="1">
    <source>
        <dbReference type="ARBA" id="ARBA00004651"/>
    </source>
</evidence>
<gene>
    <name evidence="9" type="ORF">TeGR_g6760</name>
</gene>
<dbReference type="Proteomes" id="UP001165060">
    <property type="component" value="Unassembled WGS sequence"/>
</dbReference>
<evidence type="ECO:0000256" key="7">
    <source>
        <dbReference type="SAM" id="Phobius"/>
    </source>
</evidence>
<keyword evidence="3 7" id="KW-0812">Transmembrane</keyword>
<dbReference type="PANTHER" id="PTHR30506:SF3">
    <property type="entry name" value="UPF0126 INNER MEMBRANE PROTEIN YADS-RELATED"/>
    <property type="match status" value="1"/>
</dbReference>
<proteinExistence type="predicted"/>
<dbReference type="Pfam" id="PF03458">
    <property type="entry name" value="Gly_transporter"/>
    <property type="match status" value="2"/>
</dbReference>
<dbReference type="InterPro" id="IPR005115">
    <property type="entry name" value="Gly_transporter"/>
</dbReference>
<dbReference type="EMBL" id="BRYB01006626">
    <property type="protein sequence ID" value="GMI53517.1"/>
    <property type="molecule type" value="Genomic_DNA"/>
</dbReference>
<sequence>MVSLDFFGTAVFAVSGSLVALERGMSVLGALALALATAVGGGTLRDLLIEPAAPAFWLADPRYLRTVLLACPGALLLFPRLERRRRERRRAVPNRPTEPRLGSVTGSHPALSLAALLSLFDALSLGAFASLGASKASRLSLPPSAAVLSGVLSACGGGVVRDALAGVPPRALHATRSVYAGAAAAGAAAYVAGAGWGEERALWGGVAVAVAVRMGASLGGVRELEAGALAGKKGPPL</sequence>
<comment type="subcellular location">
    <subcellularLocation>
        <location evidence="1">Cell membrane</location>
        <topology evidence="1">Multi-pass membrane protein</topology>
    </subcellularLocation>
</comment>
<keyword evidence="2" id="KW-1003">Cell membrane</keyword>
<evidence type="ECO:0000259" key="8">
    <source>
        <dbReference type="Pfam" id="PF03458"/>
    </source>
</evidence>
<dbReference type="PANTHER" id="PTHR30506">
    <property type="entry name" value="INNER MEMBRANE PROTEIN"/>
    <property type="match status" value="1"/>
</dbReference>
<evidence type="ECO:0000313" key="9">
    <source>
        <dbReference type="EMBL" id="GMI53517.1"/>
    </source>
</evidence>
<protein>
    <recommendedName>
        <fullName evidence="8">Glycine transporter domain-containing protein</fullName>
    </recommendedName>
</protein>
<evidence type="ECO:0000256" key="6">
    <source>
        <dbReference type="SAM" id="MobiDB-lite"/>
    </source>
</evidence>